<accession>A0AAD8VKI7</accession>
<name>A0AAD8VKI7_LOLMU</name>
<organism evidence="4 5">
    <name type="scientific">Lolium multiflorum</name>
    <name type="common">Italian ryegrass</name>
    <name type="synonym">Lolium perenne subsp. multiflorum</name>
    <dbReference type="NCBI Taxonomy" id="4521"/>
    <lineage>
        <taxon>Eukaryota</taxon>
        <taxon>Viridiplantae</taxon>
        <taxon>Streptophyta</taxon>
        <taxon>Embryophyta</taxon>
        <taxon>Tracheophyta</taxon>
        <taxon>Spermatophyta</taxon>
        <taxon>Magnoliopsida</taxon>
        <taxon>Liliopsida</taxon>
        <taxon>Poales</taxon>
        <taxon>Poaceae</taxon>
        <taxon>BOP clade</taxon>
        <taxon>Pooideae</taxon>
        <taxon>Poodae</taxon>
        <taxon>Poeae</taxon>
        <taxon>Poeae Chloroplast Group 2 (Poeae type)</taxon>
        <taxon>Loliodinae</taxon>
        <taxon>Loliinae</taxon>
        <taxon>Lolium</taxon>
    </lineage>
</organism>
<evidence type="ECO:0000256" key="2">
    <source>
        <dbReference type="ARBA" id="ARBA00022989"/>
    </source>
</evidence>
<dbReference type="GO" id="GO:0016705">
    <property type="term" value="F:oxidoreductase activity, acting on paired donors, with incorporation or reduction of molecular oxygen"/>
    <property type="evidence" value="ECO:0007669"/>
    <property type="project" value="InterPro"/>
</dbReference>
<protein>
    <recommendedName>
        <fullName evidence="6">Cytochrome P450</fullName>
    </recommendedName>
</protein>
<dbReference type="Gene3D" id="1.10.630.10">
    <property type="entry name" value="Cytochrome P450"/>
    <property type="match status" value="2"/>
</dbReference>
<proteinExistence type="predicted"/>
<dbReference type="PRINTS" id="PR00463">
    <property type="entry name" value="EP450I"/>
</dbReference>
<feature type="region of interest" description="Disordered" evidence="3">
    <location>
        <begin position="271"/>
        <end position="291"/>
    </location>
</feature>
<dbReference type="EMBL" id="JAUUTY010000007">
    <property type="protein sequence ID" value="KAK1607848.1"/>
    <property type="molecule type" value="Genomic_DNA"/>
</dbReference>
<reference evidence="4" key="1">
    <citation type="submission" date="2023-07" db="EMBL/GenBank/DDBJ databases">
        <title>A chromosome-level genome assembly of Lolium multiflorum.</title>
        <authorList>
            <person name="Chen Y."/>
            <person name="Copetti D."/>
            <person name="Kolliker R."/>
            <person name="Studer B."/>
        </authorList>
    </citation>
    <scope>NUCLEOTIDE SEQUENCE</scope>
    <source>
        <strain evidence="4">02402/16</strain>
        <tissue evidence="4">Leaf</tissue>
    </source>
</reference>
<dbReference type="PANTHER" id="PTHR47951">
    <property type="entry name" value="OS08G0547900 PROTEIN"/>
    <property type="match status" value="1"/>
</dbReference>
<dbReference type="Pfam" id="PF00067">
    <property type="entry name" value="p450"/>
    <property type="match status" value="2"/>
</dbReference>
<evidence type="ECO:0000313" key="4">
    <source>
        <dbReference type="EMBL" id="KAK1607848.1"/>
    </source>
</evidence>
<gene>
    <name evidence="4" type="ORF">QYE76_031521</name>
</gene>
<feature type="compositionally biased region" description="Basic residues" evidence="3">
    <location>
        <begin position="93"/>
        <end position="107"/>
    </location>
</feature>
<dbReference type="GO" id="GO:0020037">
    <property type="term" value="F:heme binding"/>
    <property type="evidence" value="ECO:0007669"/>
    <property type="project" value="InterPro"/>
</dbReference>
<feature type="compositionally biased region" description="Basic residues" evidence="3">
    <location>
        <begin position="68"/>
        <end position="84"/>
    </location>
</feature>
<evidence type="ECO:0000313" key="5">
    <source>
        <dbReference type="Proteomes" id="UP001231189"/>
    </source>
</evidence>
<feature type="compositionally biased region" description="Low complexity" evidence="3">
    <location>
        <begin position="149"/>
        <end position="184"/>
    </location>
</feature>
<evidence type="ECO:0008006" key="6">
    <source>
        <dbReference type="Google" id="ProtNLM"/>
    </source>
</evidence>
<evidence type="ECO:0000256" key="1">
    <source>
        <dbReference type="ARBA" id="ARBA00022692"/>
    </source>
</evidence>
<sequence>MSPTFSGRQEQDGRCQEETDAESPRLAAPVHPRRFLPESRRKPPPGPYIQPGFAAHRRHPSLTVPVRGQHHRRHDGRGHHHHRCSQGAARRGFPLRRRPPPSPRRGRGSLPPGPKGLPLLGSLLSSTGPAHLLRRPGRAVRAIFSIRLGSSSASSSPPRRSPASAARGTTSSSPAATSRTPPRSISYGGGQNIVWNVGPTWRLLRRVCVREMLSSPAGLDNVHGLRRREFRATLAHLHAAAAAGKPVDVGAQLFLTTMNVITGTLWGGNIGTESEDGRGQGVPGARRRDHRDARLAQRVRLPSLTRFDLQGIRKKSDVLKTRFDEIFARIIEQRGQDRAGRRGDVGGLPRVHAQDGEGRIWWSVGQRRRPTRWNGPWREVLQNPEHPTQGQEELDAVVGVDGVVEVAPAAAALPAAGRQETLRLHPALPLMVPHCPSEDTAVGGYRVPAGSRVFVNAWAIMRDPEAWEDPTKFVPERFAASRIAATAAGGLHRQRAGLHAVRAFDWELPEGAALDLTEKFGIVMKKATPLVAVPTPRLSRPELYSA</sequence>
<dbReference type="SUPFAM" id="SSF48264">
    <property type="entry name" value="Cytochrome P450"/>
    <property type="match status" value="1"/>
</dbReference>
<dbReference type="GO" id="GO:0004497">
    <property type="term" value="F:monooxygenase activity"/>
    <property type="evidence" value="ECO:0007669"/>
    <property type="project" value="InterPro"/>
</dbReference>
<keyword evidence="2" id="KW-0472">Membrane</keyword>
<evidence type="ECO:0000256" key="3">
    <source>
        <dbReference type="SAM" id="MobiDB-lite"/>
    </source>
</evidence>
<comment type="caution">
    <text evidence="4">The sequence shown here is derived from an EMBL/GenBank/DDBJ whole genome shotgun (WGS) entry which is preliminary data.</text>
</comment>
<dbReference type="PANTHER" id="PTHR47951:SF3">
    <property type="entry name" value="CYTOCHROME P450, FAMILY 706, SUBFAMILY A, POLYPEPTIDE 4"/>
    <property type="match status" value="1"/>
</dbReference>
<dbReference type="Proteomes" id="UP001231189">
    <property type="component" value="Unassembled WGS sequence"/>
</dbReference>
<keyword evidence="5" id="KW-1185">Reference proteome</keyword>
<keyword evidence="1" id="KW-0812">Transmembrane</keyword>
<dbReference type="InterPro" id="IPR036396">
    <property type="entry name" value="Cyt_P450_sf"/>
</dbReference>
<feature type="region of interest" description="Disordered" evidence="3">
    <location>
        <begin position="149"/>
        <end position="189"/>
    </location>
</feature>
<dbReference type="GO" id="GO:0005506">
    <property type="term" value="F:iron ion binding"/>
    <property type="evidence" value="ECO:0007669"/>
    <property type="project" value="InterPro"/>
</dbReference>
<keyword evidence="2" id="KW-1133">Transmembrane helix</keyword>
<feature type="region of interest" description="Disordered" evidence="3">
    <location>
        <begin position="1"/>
        <end position="123"/>
    </location>
</feature>
<dbReference type="AlphaFoldDB" id="A0AAD8VKI7"/>
<dbReference type="InterPro" id="IPR001128">
    <property type="entry name" value="Cyt_P450"/>
</dbReference>
<dbReference type="InterPro" id="IPR002401">
    <property type="entry name" value="Cyt_P450_E_grp-I"/>
</dbReference>